<organism evidence="2 3">
    <name type="scientific">Spirosoma agri</name>
    <dbReference type="NCBI Taxonomy" id="1987381"/>
    <lineage>
        <taxon>Bacteria</taxon>
        <taxon>Pseudomonadati</taxon>
        <taxon>Bacteroidota</taxon>
        <taxon>Cytophagia</taxon>
        <taxon>Cytophagales</taxon>
        <taxon>Cytophagaceae</taxon>
        <taxon>Spirosoma</taxon>
    </lineage>
</organism>
<comment type="caution">
    <text evidence="2">The sequence shown here is derived from an EMBL/GenBank/DDBJ whole genome shotgun (WGS) entry which is preliminary data.</text>
</comment>
<protein>
    <recommendedName>
        <fullName evidence="1">HTH LytTR-type domain-containing protein</fullName>
    </recommendedName>
</protein>
<evidence type="ECO:0000313" key="2">
    <source>
        <dbReference type="EMBL" id="NEU68018.1"/>
    </source>
</evidence>
<dbReference type="Proteomes" id="UP000477386">
    <property type="component" value="Unassembled WGS sequence"/>
</dbReference>
<dbReference type="Pfam" id="PF04397">
    <property type="entry name" value="LytTR"/>
    <property type="match status" value="1"/>
</dbReference>
<dbReference type="EMBL" id="JAAGNZ010000001">
    <property type="protein sequence ID" value="NEU68018.1"/>
    <property type="molecule type" value="Genomic_DNA"/>
</dbReference>
<sequence>MGFIKEIVDQSTLIEYMSGANNYTWLYFMDGREQLISKSLSYFEKQLPHFIRVHKTALVNPQYIQEWQAPLRRRMAGTVRMSSEVVLPVGRRRWTEVAHTAVTIKLEKIEQVENKRSRSVFYQSEDDTKGSLLQQTIENQWPDCKVHRLNAGVRLPELLGLLPDHELPTLILLDARKSVMSLLTTLQLLKGNARTASIPTLLLVSQKAKSEVEKGYEGKANSVVVLPEQNTAFIHTINQLAHYWLTVMRLPAAN</sequence>
<keyword evidence="3" id="KW-1185">Reference proteome</keyword>
<dbReference type="InterPro" id="IPR011006">
    <property type="entry name" value="CheY-like_superfamily"/>
</dbReference>
<gene>
    <name evidence="2" type="ORF">GK091_14090</name>
</gene>
<accession>A0A6M0IIF5</accession>
<feature type="domain" description="HTH LytTR-type" evidence="1">
    <location>
        <begin position="14"/>
        <end position="66"/>
    </location>
</feature>
<proteinExistence type="predicted"/>
<dbReference type="SUPFAM" id="SSF52172">
    <property type="entry name" value="CheY-like"/>
    <property type="match status" value="1"/>
</dbReference>
<dbReference type="AlphaFoldDB" id="A0A6M0IIF5"/>
<dbReference type="PROSITE" id="PS50930">
    <property type="entry name" value="HTH_LYTTR"/>
    <property type="match status" value="1"/>
</dbReference>
<reference evidence="2 3" key="1">
    <citation type="submission" date="2020-02" db="EMBL/GenBank/DDBJ databases">
        <title>Draft genome sequence of two Spirosoma agri KCTC 52727 and Spirosoma terrae KCTC 52035.</title>
        <authorList>
            <person name="Rojas J."/>
            <person name="Ambika Manirajan B."/>
            <person name="Ratering S."/>
            <person name="Suarez C."/>
            <person name="Schnell S."/>
        </authorList>
    </citation>
    <scope>NUCLEOTIDE SEQUENCE [LARGE SCALE GENOMIC DNA]</scope>
    <source>
        <strain evidence="2 3">KCTC 52727</strain>
    </source>
</reference>
<dbReference type="Gene3D" id="3.40.50.2300">
    <property type="match status" value="1"/>
</dbReference>
<dbReference type="RefSeq" id="WP_164039185.1">
    <property type="nucleotide sequence ID" value="NZ_JAAGNZ010000001.1"/>
</dbReference>
<dbReference type="SMART" id="SM00850">
    <property type="entry name" value="LytTR"/>
    <property type="match status" value="1"/>
</dbReference>
<evidence type="ECO:0000313" key="3">
    <source>
        <dbReference type="Proteomes" id="UP000477386"/>
    </source>
</evidence>
<dbReference type="Gene3D" id="2.40.50.1020">
    <property type="entry name" value="LytTr DNA-binding domain"/>
    <property type="match status" value="1"/>
</dbReference>
<dbReference type="InterPro" id="IPR007492">
    <property type="entry name" value="LytTR_DNA-bd_dom"/>
</dbReference>
<dbReference type="GO" id="GO:0003677">
    <property type="term" value="F:DNA binding"/>
    <property type="evidence" value="ECO:0007669"/>
    <property type="project" value="InterPro"/>
</dbReference>
<name>A0A6M0IIF5_9BACT</name>
<evidence type="ECO:0000259" key="1">
    <source>
        <dbReference type="PROSITE" id="PS50930"/>
    </source>
</evidence>